<name>A0ABR2H395_9EUKA</name>
<evidence type="ECO:0000313" key="2">
    <source>
        <dbReference type="EMBL" id="KAK8840682.1"/>
    </source>
</evidence>
<reference evidence="2 3" key="1">
    <citation type="submission" date="2024-04" db="EMBL/GenBank/DDBJ databases">
        <title>Tritrichomonas musculus Genome.</title>
        <authorList>
            <person name="Alves-Ferreira E."/>
            <person name="Grigg M."/>
            <person name="Lorenzi H."/>
            <person name="Galac M."/>
        </authorList>
    </citation>
    <scope>NUCLEOTIDE SEQUENCE [LARGE SCALE GENOMIC DNA]</scope>
    <source>
        <strain evidence="2 3">EAF2021</strain>
    </source>
</reference>
<sequence length="118" mass="13257">MYKKPIKQFNLNLFVQALDLGIFGIQKCLKTKIKTKPNISPSSKNVIQIVNSWIKTTTPDVVVSAFNQASIFVTEQKDGSLIARASIEKARAVRNIQHQECHNIITGNKTTNLLNFDE</sequence>
<accession>A0ABR2H395</accession>
<evidence type="ECO:0000313" key="1">
    <source>
        <dbReference type="EMBL" id="KAK8834916.1"/>
    </source>
</evidence>
<organism evidence="2 3">
    <name type="scientific">Tritrichomonas musculus</name>
    <dbReference type="NCBI Taxonomy" id="1915356"/>
    <lineage>
        <taxon>Eukaryota</taxon>
        <taxon>Metamonada</taxon>
        <taxon>Parabasalia</taxon>
        <taxon>Tritrichomonadida</taxon>
        <taxon>Tritrichomonadidae</taxon>
        <taxon>Tritrichomonas</taxon>
    </lineage>
</organism>
<keyword evidence="3" id="KW-1185">Reference proteome</keyword>
<comment type="caution">
    <text evidence="2">The sequence shown here is derived from an EMBL/GenBank/DDBJ whole genome shotgun (WGS) entry which is preliminary data.</text>
</comment>
<protein>
    <submittedName>
        <fullName evidence="2">Uncharacterized protein</fullName>
    </submittedName>
</protein>
<proteinExistence type="predicted"/>
<dbReference type="EMBL" id="JAPFFF010000044">
    <property type="protein sequence ID" value="KAK8840682.1"/>
    <property type="molecule type" value="Genomic_DNA"/>
</dbReference>
<gene>
    <name evidence="1" type="ORF">M9Y10_020982</name>
    <name evidence="2" type="ORF">M9Y10_030458</name>
</gene>
<evidence type="ECO:0000313" key="3">
    <source>
        <dbReference type="Proteomes" id="UP001470230"/>
    </source>
</evidence>
<dbReference type="Proteomes" id="UP001470230">
    <property type="component" value="Unassembled WGS sequence"/>
</dbReference>
<dbReference type="EMBL" id="JAPFFF010000272">
    <property type="protein sequence ID" value="KAK8834916.1"/>
    <property type="molecule type" value="Genomic_DNA"/>
</dbReference>